<feature type="domain" description="Luciferase" evidence="2">
    <location>
        <begin position="103"/>
        <end position="167"/>
    </location>
</feature>
<dbReference type="AlphaFoldDB" id="A0A128F6E1"/>
<protein>
    <recommendedName>
        <fullName evidence="2">Luciferase domain-containing protein</fullName>
    </recommendedName>
</protein>
<dbReference type="InterPro" id="IPR048273">
    <property type="entry name" value="Luciferase"/>
</dbReference>
<keyword evidence="1" id="KW-0732">Signal</keyword>
<dbReference type="Pfam" id="PF17648">
    <property type="entry name" value="Luciferase"/>
    <property type="match status" value="1"/>
</dbReference>
<feature type="chain" id="PRO_5007282097" description="Luciferase domain-containing protein" evidence="1">
    <location>
        <begin position="25"/>
        <end position="195"/>
    </location>
</feature>
<gene>
    <name evidence="3" type="ORF">GCE9029_02936</name>
</gene>
<reference evidence="4" key="1">
    <citation type="submission" date="2016-02" db="EMBL/GenBank/DDBJ databases">
        <authorList>
            <person name="Rodrigo-Torres Lidia"/>
            <person name="Arahal R.David."/>
        </authorList>
    </citation>
    <scope>NUCLEOTIDE SEQUENCE [LARGE SCALE GENOMIC DNA]</scope>
    <source>
        <strain evidence="4">CECT 9029</strain>
    </source>
</reference>
<dbReference type="RefSeq" id="WP_062664166.1">
    <property type="nucleotide sequence ID" value="NZ_FIZX01000002.1"/>
</dbReference>
<evidence type="ECO:0000313" key="4">
    <source>
        <dbReference type="Proteomes" id="UP000071641"/>
    </source>
</evidence>
<evidence type="ECO:0000259" key="2">
    <source>
        <dbReference type="Pfam" id="PF17648"/>
    </source>
</evidence>
<name>A0A128F6E1_9GAMM</name>
<dbReference type="STRING" id="1796497.GCE9029_02936"/>
<evidence type="ECO:0000256" key="1">
    <source>
        <dbReference type="SAM" id="SignalP"/>
    </source>
</evidence>
<dbReference type="InterPro" id="IPR040841">
    <property type="entry name" value="Luciferase_dom"/>
</dbReference>
<evidence type="ECO:0000313" key="3">
    <source>
        <dbReference type="EMBL" id="CZF81964.1"/>
    </source>
</evidence>
<keyword evidence="4" id="KW-1185">Reference proteome</keyword>
<sequence>MKFRVKSVSWLSTVLLAATLDAHAKVAGDLSPRETAIPDTTDSVPHVQLNVETDAELIAALRKKVAKIPDVSLQSSMLSLPGAEGFWIRDGVPLANPQAIVGGREFAHLHPDGSLHASLPPELAKEAVKNNWATFHPWSSQRLGWEGFVMIYTPSTQAEVDVVYALVVSSFNYVTGKEINAQSLSGKKSVKCSPN</sequence>
<dbReference type="Proteomes" id="UP000071641">
    <property type="component" value="Unassembled WGS sequence"/>
</dbReference>
<accession>A0A128F6E1</accession>
<proteinExistence type="predicted"/>
<dbReference type="PANTHER" id="PTHR38695:SF1">
    <property type="entry name" value="AMINO ACID PERMEASE_ SLC12A DOMAIN-CONTAINING PROTEIN"/>
    <property type="match status" value="1"/>
</dbReference>
<dbReference type="EMBL" id="FIZX01000002">
    <property type="protein sequence ID" value="CZF81964.1"/>
    <property type="molecule type" value="Genomic_DNA"/>
</dbReference>
<dbReference type="PANTHER" id="PTHR38695">
    <property type="entry name" value="AMINO ACID PERMEASE_ SLC12A DOMAIN-CONTAINING PROTEIN"/>
    <property type="match status" value="1"/>
</dbReference>
<organism evidence="3 4">
    <name type="scientific">Grimontia celer</name>
    <dbReference type="NCBI Taxonomy" id="1796497"/>
    <lineage>
        <taxon>Bacteria</taxon>
        <taxon>Pseudomonadati</taxon>
        <taxon>Pseudomonadota</taxon>
        <taxon>Gammaproteobacteria</taxon>
        <taxon>Vibrionales</taxon>
        <taxon>Vibrionaceae</taxon>
        <taxon>Grimontia</taxon>
    </lineage>
</organism>
<feature type="signal peptide" evidence="1">
    <location>
        <begin position="1"/>
        <end position="24"/>
    </location>
</feature>